<keyword evidence="4 5" id="KW-0472">Membrane</keyword>
<protein>
    <submittedName>
        <fullName evidence="6">EI24 domain-containing protein</fullName>
    </submittedName>
</protein>
<accession>A0A9Q3S2T0</accession>
<evidence type="ECO:0000256" key="1">
    <source>
        <dbReference type="ARBA" id="ARBA00004141"/>
    </source>
</evidence>
<evidence type="ECO:0000256" key="4">
    <source>
        <dbReference type="ARBA" id="ARBA00023136"/>
    </source>
</evidence>
<evidence type="ECO:0000313" key="7">
    <source>
        <dbReference type="Proteomes" id="UP000824927"/>
    </source>
</evidence>
<keyword evidence="3 5" id="KW-1133">Transmembrane helix</keyword>
<dbReference type="InterPro" id="IPR059112">
    <property type="entry name" value="CysZ/EI24"/>
</dbReference>
<feature type="transmembrane region" description="Helical" evidence="5">
    <location>
        <begin position="62"/>
        <end position="90"/>
    </location>
</feature>
<feature type="transmembrane region" description="Helical" evidence="5">
    <location>
        <begin position="28"/>
        <end position="50"/>
    </location>
</feature>
<feature type="transmembrane region" description="Helical" evidence="5">
    <location>
        <begin position="189"/>
        <end position="214"/>
    </location>
</feature>
<comment type="subcellular location">
    <subcellularLocation>
        <location evidence="1">Membrane</location>
        <topology evidence="1">Multi-pass membrane protein</topology>
    </subcellularLocation>
</comment>
<reference evidence="6" key="1">
    <citation type="submission" date="2021-06" db="EMBL/GenBank/DDBJ databases">
        <title>50 bacteria genomes isolated from Dapeng, Shenzhen, China.</title>
        <authorList>
            <person name="Zheng W."/>
            <person name="Yu S."/>
            <person name="Huang Y."/>
        </authorList>
    </citation>
    <scope>NUCLEOTIDE SEQUENCE</scope>
    <source>
        <strain evidence="6">DP4N28-2</strain>
    </source>
</reference>
<evidence type="ECO:0000313" key="6">
    <source>
        <dbReference type="EMBL" id="MBY6219073.1"/>
    </source>
</evidence>
<dbReference type="AlphaFoldDB" id="A0A9Q3S2T0"/>
<comment type="caution">
    <text evidence="6">The sequence shown here is derived from an EMBL/GenBank/DDBJ whole genome shotgun (WGS) entry which is preliminary data.</text>
</comment>
<organism evidence="6 7">
    <name type="scientific">Qipengyuania aquimaris</name>
    <dbReference type="NCBI Taxonomy" id="255984"/>
    <lineage>
        <taxon>Bacteria</taxon>
        <taxon>Pseudomonadati</taxon>
        <taxon>Pseudomonadota</taxon>
        <taxon>Alphaproteobacteria</taxon>
        <taxon>Sphingomonadales</taxon>
        <taxon>Erythrobacteraceae</taxon>
        <taxon>Qipengyuania</taxon>
    </lineage>
</organism>
<dbReference type="Proteomes" id="UP000824927">
    <property type="component" value="Unassembled WGS sequence"/>
</dbReference>
<proteinExistence type="predicted"/>
<name>A0A9Q3S2T0_9SPHN</name>
<sequence>MMTLPRALALSFSQLGDAAIIRVLVKSLFVTLAIFAVLGAALYFALGWLADYLGWTPVRGAGVLLTVIMLLIFGWLLFRFVALFVLNFYAEDVVRAVEAMHYPEEASAARSLPFSEELSKGLRSALRALWVNLLALPFAIVLLFTGVGTALLFWAVNAWLLGRELQDMVWLRHRTGAHEIDPMGQGDRFMLGGAIAGLLMLPFVNLLAPVIGAASATHMVHRRRAVNA</sequence>
<evidence type="ECO:0000256" key="2">
    <source>
        <dbReference type="ARBA" id="ARBA00022692"/>
    </source>
</evidence>
<evidence type="ECO:0000256" key="5">
    <source>
        <dbReference type="SAM" id="Phobius"/>
    </source>
</evidence>
<dbReference type="Pfam" id="PF07264">
    <property type="entry name" value="EI24"/>
    <property type="match status" value="1"/>
</dbReference>
<dbReference type="EMBL" id="JAHVKP010000001">
    <property type="protein sequence ID" value="MBY6219073.1"/>
    <property type="molecule type" value="Genomic_DNA"/>
</dbReference>
<keyword evidence="2 5" id="KW-0812">Transmembrane</keyword>
<feature type="transmembrane region" description="Helical" evidence="5">
    <location>
        <begin position="129"/>
        <end position="162"/>
    </location>
</feature>
<gene>
    <name evidence="6" type="ORF">KUV31_12055</name>
</gene>
<dbReference type="RefSeq" id="WP_222405710.1">
    <property type="nucleotide sequence ID" value="NZ_JAHVKP010000001.1"/>
</dbReference>
<evidence type="ECO:0000256" key="3">
    <source>
        <dbReference type="ARBA" id="ARBA00022989"/>
    </source>
</evidence>